<organism evidence="2 3">
    <name type="scientific">Rotaria sordida</name>
    <dbReference type="NCBI Taxonomy" id="392033"/>
    <lineage>
        <taxon>Eukaryota</taxon>
        <taxon>Metazoa</taxon>
        <taxon>Spiralia</taxon>
        <taxon>Gnathifera</taxon>
        <taxon>Rotifera</taxon>
        <taxon>Eurotatoria</taxon>
        <taxon>Bdelloidea</taxon>
        <taxon>Philodinida</taxon>
        <taxon>Philodinidae</taxon>
        <taxon>Rotaria</taxon>
    </lineage>
</organism>
<sequence length="285" mass="33528">MPYIFGRRRFCTRFVTFLTILGIFLIISFIIRSDPIIIANINRKDINPRLFCVLIHTHSTHEQFIYLSNITWAKHCHKISIVRYKQLQTPDEYFNPTQSPYHVNLWIRILVVIRQSISSYEYISSNDSLIIVPAPTFVFREKLVSLLHTSTESSQSPLIIIYEQQEVNAYILNGQALNLVRNTKLIDSCLQQSYPSARETHLWKCVKYKLRNEQTNSICKNNNNCSIQYHRNQLTIDNIKNGFCLQNNLHICQSIVLLYPTTFNDIVTLEFFKYRLKSKSSHYLL</sequence>
<evidence type="ECO:0000313" key="2">
    <source>
        <dbReference type="EMBL" id="CAF1198841.1"/>
    </source>
</evidence>
<reference evidence="2" key="1">
    <citation type="submission" date="2021-02" db="EMBL/GenBank/DDBJ databases">
        <authorList>
            <person name="Nowell W R."/>
        </authorList>
    </citation>
    <scope>NUCLEOTIDE SEQUENCE</scope>
</reference>
<dbReference type="OrthoDB" id="9982566at2759"/>
<dbReference type="EMBL" id="CAJNOO010001790">
    <property type="protein sequence ID" value="CAF1198841.1"/>
    <property type="molecule type" value="Genomic_DNA"/>
</dbReference>
<comment type="caution">
    <text evidence="2">The sequence shown here is derived from an EMBL/GenBank/DDBJ whole genome shotgun (WGS) entry which is preliminary data.</text>
</comment>
<keyword evidence="1" id="KW-0812">Transmembrane</keyword>
<keyword evidence="1" id="KW-0472">Membrane</keyword>
<proteinExistence type="predicted"/>
<evidence type="ECO:0000256" key="1">
    <source>
        <dbReference type="SAM" id="Phobius"/>
    </source>
</evidence>
<dbReference type="AlphaFoldDB" id="A0A814WAQ1"/>
<name>A0A814WAQ1_9BILA</name>
<gene>
    <name evidence="2" type="ORF">RFH988_LOCUS24485</name>
</gene>
<dbReference type="Proteomes" id="UP000663882">
    <property type="component" value="Unassembled WGS sequence"/>
</dbReference>
<evidence type="ECO:0000313" key="3">
    <source>
        <dbReference type="Proteomes" id="UP000663882"/>
    </source>
</evidence>
<protein>
    <submittedName>
        <fullName evidence="2">Uncharacterized protein</fullName>
    </submittedName>
</protein>
<keyword evidence="1" id="KW-1133">Transmembrane helix</keyword>
<accession>A0A814WAQ1</accession>
<feature type="transmembrane region" description="Helical" evidence="1">
    <location>
        <begin position="12"/>
        <end position="31"/>
    </location>
</feature>